<evidence type="ECO:0000256" key="11">
    <source>
        <dbReference type="SAM" id="Phobius"/>
    </source>
</evidence>
<evidence type="ECO:0000256" key="9">
    <source>
        <dbReference type="ARBA" id="ARBA00023303"/>
    </source>
</evidence>
<evidence type="ECO:0000256" key="8">
    <source>
        <dbReference type="ARBA" id="ARBA00023214"/>
    </source>
</evidence>
<evidence type="ECO:0000256" key="5">
    <source>
        <dbReference type="ARBA" id="ARBA00023065"/>
    </source>
</evidence>
<keyword evidence="6 11" id="KW-0472">Membrane</keyword>
<accession>A0A2G4YU34</accession>
<dbReference type="GO" id="GO:0005254">
    <property type="term" value="F:chloride channel activity"/>
    <property type="evidence" value="ECO:0007669"/>
    <property type="project" value="UniProtKB-KW"/>
</dbReference>
<dbReference type="SUPFAM" id="SSF54631">
    <property type="entry name" value="CBS-domain pair"/>
    <property type="match status" value="1"/>
</dbReference>
<dbReference type="CDD" id="cd00400">
    <property type="entry name" value="Voltage_gated_ClC"/>
    <property type="match status" value="1"/>
</dbReference>
<comment type="subcellular location">
    <subcellularLocation>
        <location evidence="1">Membrane</location>
        <topology evidence="1">Multi-pass membrane protein</topology>
    </subcellularLocation>
</comment>
<dbReference type="InterPro" id="IPR000644">
    <property type="entry name" value="CBS_dom"/>
</dbReference>
<name>A0A2G4YU34_9PROT</name>
<keyword evidence="5" id="KW-0406">Ion transport</keyword>
<feature type="transmembrane region" description="Helical" evidence="11">
    <location>
        <begin position="293"/>
        <end position="312"/>
    </location>
</feature>
<feature type="transmembrane region" description="Helical" evidence="11">
    <location>
        <begin position="252"/>
        <end position="273"/>
    </location>
</feature>
<evidence type="ECO:0000259" key="12">
    <source>
        <dbReference type="PROSITE" id="PS51371"/>
    </source>
</evidence>
<evidence type="ECO:0000256" key="2">
    <source>
        <dbReference type="ARBA" id="ARBA00022448"/>
    </source>
</evidence>
<feature type="transmembrane region" description="Helical" evidence="11">
    <location>
        <begin position="83"/>
        <end position="106"/>
    </location>
</feature>
<organism evidence="13 14">
    <name type="scientific">Paremcibacter congregatus</name>
    <dbReference type="NCBI Taxonomy" id="2043170"/>
    <lineage>
        <taxon>Bacteria</taxon>
        <taxon>Pseudomonadati</taxon>
        <taxon>Pseudomonadota</taxon>
        <taxon>Alphaproteobacteria</taxon>
        <taxon>Emcibacterales</taxon>
        <taxon>Emcibacteraceae</taxon>
        <taxon>Paremcibacter</taxon>
    </lineage>
</organism>
<dbReference type="Gene3D" id="3.10.580.10">
    <property type="entry name" value="CBS-domain"/>
    <property type="match status" value="1"/>
</dbReference>
<feature type="domain" description="CBS" evidence="12">
    <location>
        <begin position="548"/>
        <end position="607"/>
    </location>
</feature>
<keyword evidence="4 11" id="KW-1133">Transmembrane helix</keyword>
<evidence type="ECO:0000256" key="6">
    <source>
        <dbReference type="ARBA" id="ARBA00023136"/>
    </source>
</evidence>
<sequence>MTKITPALSRLMLLLSQMIDLFKPRNVARNLRQRDKLIGSILALLTGIGVAYAAIGFRTLIYLSQEVLLGNHNENILSHVDNLPAWKIILSTVTGGLVVSFIYRYLMKSAQPGSIADVMAANAVHHTVIPTRKGLFSALASAIALGSGSAAGREGPVVHLGATVSSWVAQRLHLSPTMSRTLLGCGVAAAVSASFNAPIAGVFFALEVILGHYALSTFAPIVIASVSAAIVARIHIGNFPGFIIPDYYITTFWEFPAFILLGLISALAAIIFIKSLFFTEEFARKLSLPEWALPPFGGLAIGLLALISPYILGHGYGTTDGALKEIFSIQTLLLLIVLKVAASAIALAFRYGTGIFSPSLFLGAMVGGAFGFVAAAAAAQFGGVEFSYGLYAIVGMGAVSSAVLGAPISTILIIFELTGDYQITIALMVSVVISNLVTQHYLRATSVFHMQLKRIGLDLEGGRARHVMRSTHVHSLMQNDYAIASDMASIKDVQHVLLTKDHDHIYIIDEGCNLKGSVTLAELRKCPENTEENKEESPDAPLTAADICRPVTATLTPSDNLEDAFQKFDQSGEEALPVVTDDEQAEIVGILYHKQVLKAYNQALLSEKE</sequence>
<dbReference type="RefSeq" id="WP_099472552.1">
    <property type="nucleotide sequence ID" value="NZ_CP041025.1"/>
</dbReference>
<evidence type="ECO:0000256" key="7">
    <source>
        <dbReference type="ARBA" id="ARBA00023173"/>
    </source>
</evidence>
<dbReference type="InterPro" id="IPR001807">
    <property type="entry name" value="ClC"/>
</dbReference>
<keyword evidence="10" id="KW-0129">CBS domain</keyword>
<evidence type="ECO:0000256" key="4">
    <source>
        <dbReference type="ARBA" id="ARBA00022989"/>
    </source>
</evidence>
<dbReference type="OrthoDB" id="9767361at2"/>
<evidence type="ECO:0000256" key="1">
    <source>
        <dbReference type="ARBA" id="ARBA00004141"/>
    </source>
</evidence>
<evidence type="ECO:0000313" key="14">
    <source>
        <dbReference type="Proteomes" id="UP000229730"/>
    </source>
</evidence>
<dbReference type="Pfam" id="PF00654">
    <property type="entry name" value="Voltage_CLC"/>
    <property type="match status" value="1"/>
</dbReference>
<dbReference type="Proteomes" id="UP000229730">
    <property type="component" value="Unassembled WGS sequence"/>
</dbReference>
<evidence type="ECO:0000256" key="3">
    <source>
        <dbReference type="ARBA" id="ARBA00022692"/>
    </source>
</evidence>
<dbReference type="PANTHER" id="PTHR43427">
    <property type="entry name" value="CHLORIDE CHANNEL PROTEIN CLC-E"/>
    <property type="match status" value="1"/>
</dbReference>
<feature type="domain" description="CBS" evidence="12">
    <location>
        <begin position="477"/>
        <end position="535"/>
    </location>
</feature>
<feature type="transmembrane region" description="Helical" evidence="11">
    <location>
        <begin position="332"/>
        <end position="349"/>
    </location>
</feature>
<dbReference type="FunCoup" id="A0A2G4YU34">
    <property type="interactions" value="68"/>
</dbReference>
<evidence type="ECO:0000256" key="10">
    <source>
        <dbReference type="PROSITE-ProRule" id="PRU00703"/>
    </source>
</evidence>
<keyword evidence="7" id="KW-0869">Chloride channel</keyword>
<dbReference type="AlphaFoldDB" id="A0A2G4YU34"/>
<feature type="transmembrane region" description="Helical" evidence="11">
    <location>
        <begin position="421"/>
        <end position="442"/>
    </location>
</feature>
<dbReference type="PANTHER" id="PTHR43427:SF6">
    <property type="entry name" value="CHLORIDE CHANNEL PROTEIN CLC-E"/>
    <property type="match status" value="1"/>
</dbReference>
<protein>
    <submittedName>
        <fullName evidence="13">Chloride channel protein</fullName>
    </submittedName>
</protein>
<proteinExistence type="predicted"/>
<dbReference type="PROSITE" id="PS51371">
    <property type="entry name" value="CBS"/>
    <property type="match status" value="2"/>
</dbReference>
<gene>
    <name evidence="13" type="ORF">CRD36_09595</name>
</gene>
<dbReference type="SMART" id="SM00116">
    <property type="entry name" value="CBS"/>
    <property type="match status" value="2"/>
</dbReference>
<keyword evidence="14" id="KW-1185">Reference proteome</keyword>
<feature type="transmembrane region" description="Helical" evidence="11">
    <location>
        <begin position="212"/>
        <end position="232"/>
    </location>
</feature>
<dbReference type="InterPro" id="IPR046342">
    <property type="entry name" value="CBS_dom_sf"/>
</dbReference>
<feature type="transmembrane region" description="Helical" evidence="11">
    <location>
        <begin position="355"/>
        <end position="378"/>
    </location>
</feature>
<feature type="transmembrane region" description="Helical" evidence="11">
    <location>
        <begin position="181"/>
        <end position="206"/>
    </location>
</feature>
<dbReference type="GO" id="GO:0034707">
    <property type="term" value="C:chloride channel complex"/>
    <property type="evidence" value="ECO:0007669"/>
    <property type="project" value="UniProtKB-KW"/>
</dbReference>
<dbReference type="InParanoid" id="A0A2G4YU34"/>
<feature type="transmembrane region" description="Helical" evidence="11">
    <location>
        <begin position="37"/>
        <end position="63"/>
    </location>
</feature>
<keyword evidence="3 11" id="KW-0812">Transmembrane</keyword>
<dbReference type="SUPFAM" id="SSF81340">
    <property type="entry name" value="Clc chloride channel"/>
    <property type="match status" value="1"/>
</dbReference>
<reference evidence="13 14" key="1">
    <citation type="submission" date="2017-10" db="EMBL/GenBank/DDBJ databases">
        <title>Frigbacter circumglobatus gen. nov. sp. nov., isolated from sediment cultured in situ.</title>
        <authorList>
            <person name="Zhao Z."/>
        </authorList>
    </citation>
    <scope>NUCLEOTIDE SEQUENCE [LARGE SCALE GENOMIC DNA]</scope>
    <source>
        <strain evidence="13 14">ZYL</strain>
    </source>
</reference>
<comment type="caution">
    <text evidence="13">The sequence shown here is derived from an EMBL/GenBank/DDBJ whole genome shotgun (WGS) entry which is preliminary data.</text>
</comment>
<dbReference type="InterPro" id="IPR014743">
    <property type="entry name" value="Cl-channel_core"/>
</dbReference>
<dbReference type="Pfam" id="PF00571">
    <property type="entry name" value="CBS"/>
    <property type="match status" value="1"/>
</dbReference>
<keyword evidence="8" id="KW-0868">Chloride</keyword>
<keyword evidence="2" id="KW-0813">Transport</keyword>
<evidence type="ECO:0000313" key="13">
    <source>
        <dbReference type="EMBL" id="PHZ84966.1"/>
    </source>
</evidence>
<dbReference type="Gene3D" id="1.10.3080.10">
    <property type="entry name" value="Clc chloride channel"/>
    <property type="match status" value="1"/>
</dbReference>
<dbReference type="EMBL" id="PDEM01000020">
    <property type="protein sequence ID" value="PHZ84966.1"/>
    <property type="molecule type" value="Genomic_DNA"/>
</dbReference>
<keyword evidence="9" id="KW-0407">Ion channel</keyword>
<dbReference type="InterPro" id="IPR050368">
    <property type="entry name" value="ClC-type_chloride_channel"/>
</dbReference>
<dbReference type="PRINTS" id="PR00762">
    <property type="entry name" value="CLCHANNEL"/>
</dbReference>
<feature type="transmembrane region" description="Helical" evidence="11">
    <location>
        <begin position="390"/>
        <end position="415"/>
    </location>
</feature>